<feature type="region of interest" description="Disordered" evidence="1">
    <location>
        <begin position="199"/>
        <end position="251"/>
    </location>
</feature>
<dbReference type="PANTHER" id="PTHR47481">
    <property type="match status" value="1"/>
</dbReference>
<dbReference type="Pfam" id="PF22936">
    <property type="entry name" value="Pol_BBD"/>
    <property type="match status" value="1"/>
</dbReference>
<feature type="region of interest" description="Disordered" evidence="1">
    <location>
        <begin position="280"/>
        <end position="305"/>
    </location>
</feature>
<dbReference type="AlphaFoldDB" id="A0A6A2YA78"/>
<dbReference type="PANTHER" id="PTHR47481:SF22">
    <property type="entry name" value="RETROTRANSPOSON GAG DOMAIN-CONTAINING PROTEIN"/>
    <property type="match status" value="1"/>
</dbReference>
<reference evidence="3" key="1">
    <citation type="submission" date="2019-09" db="EMBL/GenBank/DDBJ databases">
        <title>Draft genome information of white flower Hibiscus syriacus.</title>
        <authorList>
            <person name="Kim Y.-M."/>
        </authorList>
    </citation>
    <scope>NUCLEOTIDE SEQUENCE [LARGE SCALE GENOMIC DNA]</scope>
    <source>
        <strain evidence="3">YM2019G1</strain>
    </source>
</reference>
<feature type="region of interest" description="Disordered" evidence="1">
    <location>
        <begin position="546"/>
        <end position="566"/>
    </location>
</feature>
<evidence type="ECO:0000259" key="2">
    <source>
        <dbReference type="Pfam" id="PF22936"/>
    </source>
</evidence>
<feature type="domain" description="Retrovirus-related Pol polyprotein from transposon TNT 1-94-like beta-barrel" evidence="2">
    <location>
        <begin position="316"/>
        <end position="393"/>
    </location>
</feature>
<keyword evidence="4" id="KW-1185">Reference proteome</keyword>
<dbReference type="Pfam" id="PF14223">
    <property type="entry name" value="Retrotran_gag_2"/>
    <property type="match status" value="1"/>
</dbReference>
<gene>
    <name evidence="3" type="ORF">F3Y22_tig00111758pilonHSYRG00069</name>
</gene>
<proteinExistence type="predicted"/>
<evidence type="ECO:0000313" key="3">
    <source>
        <dbReference type="EMBL" id="KAE8674326.1"/>
    </source>
</evidence>
<accession>A0A6A2YA78</accession>
<dbReference type="Proteomes" id="UP000436088">
    <property type="component" value="Unassembled WGS sequence"/>
</dbReference>
<name>A0A6A2YA78_HIBSY</name>
<comment type="caution">
    <text evidence="3">The sequence shown here is derived from an EMBL/GenBank/DDBJ whole genome shotgun (WGS) entry which is preliminary data.</text>
</comment>
<dbReference type="InterPro" id="IPR054722">
    <property type="entry name" value="PolX-like_BBD"/>
</dbReference>
<organism evidence="3 4">
    <name type="scientific">Hibiscus syriacus</name>
    <name type="common">Rose of Sharon</name>
    <dbReference type="NCBI Taxonomy" id="106335"/>
    <lineage>
        <taxon>Eukaryota</taxon>
        <taxon>Viridiplantae</taxon>
        <taxon>Streptophyta</taxon>
        <taxon>Embryophyta</taxon>
        <taxon>Tracheophyta</taxon>
        <taxon>Spermatophyta</taxon>
        <taxon>Magnoliopsida</taxon>
        <taxon>eudicotyledons</taxon>
        <taxon>Gunneridae</taxon>
        <taxon>Pentapetalae</taxon>
        <taxon>rosids</taxon>
        <taxon>malvids</taxon>
        <taxon>Malvales</taxon>
        <taxon>Malvaceae</taxon>
        <taxon>Malvoideae</taxon>
        <taxon>Hibiscus</taxon>
    </lineage>
</organism>
<sequence>MITIHNSIKLTSTNYLSWKTQVEAILIGYDLQKFIDGSHPAPPPTITANNVISINPAYQTWLRQDKLLFGALVGTLSPSLIPLITQFKTSYEAWQVLANTYARPSRGQIKQLKDHLKNNTKGSQSITDYMQSIKIRADELATLGKPLDHEDLIEKVLEGLDENYQSIIDSVNGRDSTISFVELHEKLINKELSLLNKTSPSPLPTSAHPTNVPSTPWSAINQTPRLPGFTSIPTQDITRSSPSNTRDNRSPVNPFLGPCQWCSTQGHVVFRCPLFRKQFSHVQPPPRPNNSSQYRPPSPRKAQANVATTYPSNTTWLLDSGASHHVTTDISNLALHSPYDGIDEIMISDGSRLPISHTGSISLTTPSHSFSISNVLCVPTMKHNLISISQFCKSNNTSIEFLPSSFHVKDLRTGAILLQGRTKDGVYEWSLSTTQSHLIAFFSVKTTLSEWHHRLVLDVFSILGFPHTLPTNSSLAHLLAYLSGIPPLKVPISVLTHLLLVYTSRHVCFVESVFPFATSQNSLSRATPSTVSEWCSMTVPVVTIPSSNADSVPPQNLPAPTAPSQP</sequence>
<protein>
    <recommendedName>
        <fullName evidence="2">Retrovirus-related Pol polyprotein from transposon TNT 1-94-like beta-barrel domain-containing protein</fullName>
    </recommendedName>
</protein>
<dbReference type="EMBL" id="VEPZ02001419">
    <property type="protein sequence ID" value="KAE8674326.1"/>
    <property type="molecule type" value="Genomic_DNA"/>
</dbReference>
<feature type="compositionally biased region" description="Pro residues" evidence="1">
    <location>
        <begin position="555"/>
        <end position="566"/>
    </location>
</feature>
<evidence type="ECO:0000256" key="1">
    <source>
        <dbReference type="SAM" id="MobiDB-lite"/>
    </source>
</evidence>
<feature type="compositionally biased region" description="Polar residues" evidence="1">
    <location>
        <begin position="231"/>
        <end position="245"/>
    </location>
</feature>
<evidence type="ECO:0000313" key="4">
    <source>
        <dbReference type="Proteomes" id="UP000436088"/>
    </source>
</evidence>
<feature type="compositionally biased region" description="Polar residues" evidence="1">
    <location>
        <begin position="207"/>
        <end position="224"/>
    </location>
</feature>